<proteinExistence type="predicted"/>
<accession>A0ACA9SH39</accession>
<evidence type="ECO:0000313" key="1">
    <source>
        <dbReference type="EMBL" id="CAG8838572.1"/>
    </source>
</evidence>
<gene>
    <name evidence="1" type="ORF">RPERSI_LOCUS30722</name>
</gene>
<feature type="non-terminal residue" evidence="1">
    <location>
        <position position="114"/>
    </location>
</feature>
<sequence length="114" mass="13605">TAEQEKERINDNQDSNSKNERDNNNIEKEIKNLEDARKELKEEVEKKENIIRQKVFKHIFNNYGDLKKVLGSDIFISQGFNYQQTQEDNKHLTVKEILSANIEKLKSEYRHQLQ</sequence>
<name>A0ACA9SH39_9GLOM</name>
<dbReference type="Proteomes" id="UP000789920">
    <property type="component" value="Unassembled WGS sequence"/>
</dbReference>
<keyword evidence="2" id="KW-1185">Reference proteome</keyword>
<reference evidence="1" key="1">
    <citation type="submission" date="2021-06" db="EMBL/GenBank/DDBJ databases">
        <authorList>
            <person name="Kallberg Y."/>
            <person name="Tangrot J."/>
            <person name="Rosling A."/>
        </authorList>
    </citation>
    <scope>NUCLEOTIDE SEQUENCE</scope>
    <source>
        <strain evidence="1">MA461A</strain>
    </source>
</reference>
<feature type="non-terminal residue" evidence="1">
    <location>
        <position position="1"/>
    </location>
</feature>
<dbReference type="EMBL" id="CAJVQC010120963">
    <property type="protein sequence ID" value="CAG8838572.1"/>
    <property type="molecule type" value="Genomic_DNA"/>
</dbReference>
<evidence type="ECO:0000313" key="2">
    <source>
        <dbReference type="Proteomes" id="UP000789920"/>
    </source>
</evidence>
<protein>
    <submittedName>
        <fullName evidence="1">27231_t:CDS:1</fullName>
    </submittedName>
</protein>
<organism evidence="1 2">
    <name type="scientific">Racocetra persica</name>
    <dbReference type="NCBI Taxonomy" id="160502"/>
    <lineage>
        <taxon>Eukaryota</taxon>
        <taxon>Fungi</taxon>
        <taxon>Fungi incertae sedis</taxon>
        <taxon>Mucoromycota</taxon>
        <taxon>Glomeromycotina</taxon>
        <taxon>Glomeromycetes</taxon>
        <taxon>Diversisporales</taxon>
        <taxon>Gigasporaceae</taxon>
        <taxon>Racocetra</taxon>
    </lineage>
</organism>
<comment type="caution">
    <text evidence="1">The sequence shown here is derived from an EMBL/GenBank/DDBJ whole genome shotgun (WGS) entry which is preliminary data.</text>
</comment>